<organism evidence="1 2">
    <name type="scientific">Rhizophlyctis rosea</name>
    <dbReference type="NCBI Taxonomy" id="64517"/>
    <lineage>
        <taxon>Eukaryota</taxon>
        <taxon>Fungi</taxon>
        <taxon>Fungi incertae sedis</taxon>
        <taxon>Chytridiomycota</taxon>
        <taxon>Chytridiomycota incertae sedis</taxon>
        <taxon>Chytridiomycetes</taxon>
        <taxon>Rhizophlyctidales</taxon>
        <taxon>Rhizophlyctidaceae</taxon>
        <taxon>Rhizophlyctis</taxon>
    </lineage>
</organism>
<dbReference type="EMBL" id="JADGJD010001043">
    <property type="protein sequence ID" value="KAJ3047014.1"/>
    <property type="molecule type" value="Genomic_DNA"/>
</dbReference>
<sequence length="264" mass="29296">MAGHDTHIKFELNDNRYLQGIWLRRRVLRLEIEDAVFLVRELNDGYFQVLNPSIVRDERKHEVQWTVPGAPEPYKTTAVFASDLSTFLASVSSMFEVQLFSLGSADYISAMAAEMNTSGNVISGTYSAKKELDLLAQTMANDIKEAKGGIKCSANLMYFGADVGTMALQPLILDDEPGVWDSVDRPMVLRVQRVRSPSGLPIAWDVNLGAYIPLLTSIHSTFFDEYDAWVGRGKIGHFPNLPEIVHRSLVDGFSDKAAGEKAVP</sequence>
<evidence type="ECO:0000313" key="1">
    <source>
        <dbReference type="EMBL" id="KAJ3047014.1"/>
    </source>
</evidence>
<evidence type="ECO:0000313" key="2">
    <source>
        <dbReference type="Proteomes" id="UP001212841"/>
    </source>
</evidence>
<gene>
    <name evidence="1" type="ORF">HK097_000314</name>
</gene>
<dbReference type="Proteomes" id="UP001212841">
    <property type="component" value="Unassembled WGS sequence"/>
</dbReference>
<dbReference type="InterPro" id="IPR023214">
    <property type="entry name" value="HAD_sf"/>
</dbReference>
<comment type="caution">
    <text evidence="1">The sequence shown here is derived from an EMBL/GenBank/DDBJ whole genome shotgun (WGS) entry which is preliminary data.</text>
</comment>
<dbReference type="Gene3D" id="3.40.50.1000">
    <property type="entry name" value="HAD superfamily/HAD-like"/>
    <property type="match status" value="1"/>
</dbReference>
<dbReference type="AlphaFoldDB" id="A0AAD5S6W6"/>
<keyword evidence="2" id="KW-1185">Reference proteome</keyword>
<accession>A0AAD5S6W6</accession>
<proteinExistence type="predicted"/>
<name>A0AAD5S6W6_9FUNG</name>
<reference evidence="1" key="1">
    <citation type="submission" date="2020-05" db="EMBL/GenBank/DDBJ databases">
        <title>Phylogenomic resolution of chytrid fungi.</title>
        <authorList>
            <person name="Stajich J.E."/>
            <person name="Amses K."/>
            <person name="Simmons R."/>
            <person name="Seto K."/>
            <person name="Myers J."/>
            <person name="Bonds A."/>
            <person name="Quandt C.A."/>
            <person name="Barry K."/>
            <person name="Liu P."/>
            <person name="Grigoriev I."/>
            <person name="Longcore J.E."/>
            <person name="James T.Y."/>
        </authorList>
    </citation>
    <scope>NUCLEOTIDE SEQUENCE</scope>
    <source>
        <strain evidence="1">JEL0318</strain>
    </source>
</reference>
<protein>
    <submittedName>
        <fullName evidence="1">Uncharacterized protein</fullName>
    </submittedName>
</protein>